<dbReference type="HOGENOM" id="CLU_3353945_0_0_2"/>
<keyword evidence="2" id="KW-1185">Reference proteome</keyword>
<dbReference type="KEGG" id="pfm:Pyrfu_0466"/>
<proteinExistence type="predicted"/>
<dbReference type="AlphaFoldDB" id="G0EG89"/>
<dbReference type="Proteomes" id="UP000001037">
    <property type="component" value="Chromosome"/>
</dbReference>
<accession>G0EG89</accession>
<name>G0EG89_PYRF1</name>
<gene>
    <name evidence="1" type="ordered locus">Pyrfu_0466</name>
</gene>
<dbReference type="STRING" id="694429.Pyrfu_0466"/>
<dbReference type="InParanoid" id="G0EG89"/>
<organism evidence="1 2">
    <name type="scientific">Pyrolobus fumarii (strain DSM 11204 / 1A)</name>
    <dbReference type="NCBI Taxonomy" id="694429"/>
    <lineage>
        <taxon>Archaea</taxon>
        <taxon>Thermoproteota</taxon>
        <taxon>Thermoprotei</taxon>
        <taxon>Desulfurococcales</taxon>
        <taxon>Pyrodictiaceae</taxon>
        <taxon>Pyrolobus</taxon>
    </lineage>
</organism>
<dbReference type="EMBL" id="CP002838">
    <property type="protein sequence ID" value="AEM38337.1"/>
    <property type="molecule type" value="Genomic_DNA"/>
</dbReference>
<sequence>MVVLGFPVVFLWGWCMSRVGVGATKGPLRGSCLAVM</sequence>
<protein>
    <submittedName>
        <fullName evidence="1">Uncharacterized protein</fullName>
    </submittedName>
</protein>
<evidence type="ECO:0000313" key="2">
    <source>
        <dbReference type="Proteomes" id="UP000001037"/>
    </source>
</evidence>
<reference evidence="1 2" key="1">
    <citation type="journal article" date="2011" name="Stand. Genomic Sci.">
        <title>Complete genome sequence of the hyperthermophilic chemolithoautotroph Pyrolobus fumarii type strain (1A).</title>
        <authorList>
            <person name="Anderson I."/>
            <person name="Goker M."/>
            <person name="Nolan M."/>
            <person name="Lucas S."/>
            <person name="Hammon N."/>
            <person name="Deshpande S."/>
            <person name="Cheng J.F."/>
            <person name="Tapia R."/>
            <person name="Han C."/>
            <person name="Goodwin L."/>
            <person name="Pitluck S."/>
            <person name="Huntemann M."/>
            <person name="Liolios K."/>
            <person name="Ivanova N."/>
            <person name="Pagani I."/>
            <person name="Mavromatis K."/>
            <person name="Ovchinikova G."/>
            <person name="Pati A."/>
            <person name="Chen A."/>
            <person name="Palaniappan K."/>
            <person name="Land M."/>
            <person name="Hauser L."/>
            <person name="Brambilla E.M."/>
            <person name="Huber H."/>
            <person name="Yasawong M."/>
            <person name="Rohde M."/>
            <person name="Spring S."/>
            <person name="Abt B."/>
            <person name="Sikorski J."/>
            <person name="Wirth R."/>
            <person name="Detter J.C."/>
            <person name="Woyke T."/>
            <person name="Bristow J."/>
            <person name="Eisen J.A."/>
            <person name="Markowitz V."/>
            <person name="Hugenholtz P."/>
            <person name="Kyrpides N.C."/>
            <person name="Klenk H.P."/>
            <person name="Lapidus A."/>
        </authorList>
    </citation>
    <scope>NUCLEOTIDE SEQUENCE [LARGE SCALE GENOMIC DNA]</scope>
    <source>
        <strain evidence="2">DSM 11204 / 1A</strain>
    </source>
</reference>
<evidence type="ECO:0000313" key="1">
    <source>
        <dbReference type="EMBL" id="AEM38337.1"/>
    </source>
</evidence>